<sequence>QVRDELVGKFGGLTAYTRTPASGLWQEKDGATVHDDIIVYEVMVKDLDEDWWSSYRKKLEQRFGQDKLVIRAQKIRLL</sequence>
<dbReference type="RefSeq" id="WP_074749261.1">
    <property type="nucleotide sequence ID" value="NZ_FOCT01000039.1"/>
</dbReference>
<feature type="non-terminal residue" evidence="1">
    <location>
        <position position="1"/>
    </location>
</feature>
<evidence type="ECO:0000313" key="1">
    <source>
        <dbReference type="EMBL" id="SEO53652.1"/>
    </source>
</evidence>
<name>A0A1H8QHH3_9PROT</name>
<dbReference type="Proteomes" id="UP000183898">
    <property type="component" value="Unassembled WGS sequence"/>
</dbReference>
<gene>
    <name evidence="1" type="ORF">SAMN05216404_1391</name>
</gene>
<accession>A0A1H8QHH3</accession>
<proteinExistence type="predicted"/>
<dbReference type="EMBL" id="FOCT01000039">
    <property type="protein sequence ID" value="SEO53652.1"/>
    <property type="molecule type" value="Genomic_DNA"/>
</dbReference>
<dbReference type="AlphaFoldDB" id="A0A1H8QHH3"/>
<evidence type="ECO:0000313" key="2">
    <source>
        <dbReference type="Proteomes" id="UP000183898"/>
    </source>
</evidence>
<protein>
    <submittedName>
        <fullName evidence="1">Uncharacterized protein</fullName>
    </submittedName>
</protein>
<reference evidence="1 2" key="1">
    <citation type="submission" date="2016-10" db="EMBL/GenBank/DDBJ databases">
        <authorList>
            <person name="de Groot N.N."/>
        </authorList>
    </citation>
    <scope>NUCLEOTIDE SEQUENCE [LARGE SCALE GENOMIC DNA]</scope>
    <source>
        <strain evidence="1 2">Nl18</strain>
    </source>
</reference>
<organism evidence="1 2">
    <name type="scientific">Nitrosospira multiformis</name>
    <dbReference type="NCBI Taxonomy" id="1231"/>
    <lineage>
        <taxon>Bacteria</taxon>
        <taxon>Pseudomonadati</taxon>
        <taxon>Pseudomonadota</taxon>
        <taxon>Betaproteobacteria</taxon>
        <taxon>Nitrosomonadales</taxon>
        <taxon>Nitrosomonadaceae</taxon>
        <taxon>Nitrosospira</taxon>
    </lineage>
</organism>